<evidence type="ECO:0000256" key="1">
    <source>
        <dbReference type="SAM" id="Phobius"/>
    </source>
</evidence>
<dbReference type="OrthoDB" id="9799456at2"/>
<evidence type="ECO:0000313" key="2">
    <source>
        <dbReference type="EMBL" id="SFP77635.1"/>
    </source>
</evidence>
<keyword evidence="1" id="KW-0472">Membrane</keyword>
<proteinExistence type="predicted"/>
<dbReference type="STRING" id="634430.SAMN04488241_10724"/>
<feature type="transmembrane region" description="Helical" evidence="1">
    <location>
        <begin position="63"/>
        <end position="83"/>
    </location>
</feature>
<protein>
    <submittedName>
        <fullName evidence="2">Uncharacterized conserved protein, DUF983 family</fullName>
    </submittedName>
</protein>
<feature type="transmembrane region" description="Helical" evidence="1">
    <location>
        <begin position="89"/>
        <end position="111"/>
    </location>
</feature>
<evidence type="ECO:0000313" key="3">
    <source>
        <dbReference type="Proteomes" id="UP000199586"/>
    </source>
</evidence>
<dbReference type="Pfam" id="PF06170">
    <property type="entry name" value="DUF983"/>
    <property type="match status" value="1"/>
</dbReference>
<reference evidence="2 3" key="1">
    <citation type="submission" date="2016-10" db="EMBL/GenBank/DDBJ databases">
        <authorList>
            <person name="de Groot N.N."/>
        </authorList>
    </citation>
    <scope>NUCLEOTIDE SEQUENCE [LARGE SCALE GENOMIC DNA]</scope>
    <source>
        <strain evidence="2 3">CGMCC 1.9113</strain>
    </source>
</reference>
<dbReference type="InterPro" id="IPR009325">
    <property type="entry name" value="DUF983"/>
</dbReference>
<keyword evidence="1" id="KW-0812">Transmembrane</keyword>
<gene>
    <name evidence="2" type="ORF">SAMN04488241_10724</name>
</gene>
<keyword evidence="1" id="KW-1133">Transmembrane helix</keyword>
<dbReference type="Proteomes" id="UP000199586">
    <property type="component" value="Unassembled WGS sequence"/>
</dbReference>
<dbReference type="RefSeq" id="WP_093333454.1">
    <property type="nucleotide sequence ID" value="NZ_FOXP01000007.1"/>
</dbReference>
<dbReference type="AlphaFoldDB" id="A0A1I5T3L6"/>
<sequence length="137" mass="14159">MTNPNGAAEGTPFVAPSLLQAALKGLCPRCGCPSLFAGAIRFAPRCSACGLDFDRYNVGDGPAAFLTLVIGTIVVALAIWLELAVGPPLWVHMAIWIPVTAAGVVGSLRFAKAALMAAEVRNAAREGRIRPTGDLSA</sequence>
<keyword evidence="3" id="KW-1185">Reference proteome</keyword>
<accession>A0A1I5T3L6</accession>
<dbReference type="EMBL" id="FOXP01000007">
    <property type="protein sequence ID" value="SFP77635.1"/>
    <property type="molecule type" value="Genomic_DNA"/>
</dbReference>
<organism evidence="2 3">
    <name type="scientific">Sphingomonas rubra</name>
    <dbReference type="NCBI Taxonomy" id="634430"/>
    <lineage>
        <taxon>Bacteria</taxon>
        <taxon>Pseudomonadati</taxon>
        <taxon>Pseudomonadota</taxon>
        <taxon>Alphaproteobacteria</taxon>
        <taxon>Sphingomonadales</taxon>
        <taxon>Sphingomonadaceae</taxon>
        <taxon>Sphingomonas</taxon>
    </lineage>
</organism>
<name>A0A1I5T3L6_9SPHN</name>